<gene>
    <name evidence="2" type="ORF">T265_07803</name>
</gene>
<dbReference type="CTD" id="20321982"/>
<dbReference type="EMBL" id="KL596806">
    <property type="protein sequence ID" value="KER24532.1"/>
    <property type="molecule type" value="Genomic_DNA"/>
</dbReference>
<feature type="region of interest" description="Disordered" evidence="1">
    <location>
        <begin position="1"/>
        <end position="24"/>
    </location>
</feature>
<dbReference type="RefSeq" id="XP_009171696.1">
    <property type="nucleotide sequence ID" value="XM_009173432.1"/>
</dbReference>
<reference evidence="2 3" key="1">
    <citation type="submission" date="2013-11" db="EMBL/GenBank/DDBJ databases">
        <title>Opisthorchis viverrini - life in the bile duct.</title>
        <authorList>
            <person name="Young N.D."/>
            <person name="Nagarajan N."/>
            <person name="Lin S.J."/>
            <person name="Korhonen P.K."/>
            <person name="Jex A.R."/>
            <person name="Hall R.S."/>
            <person name="Safavi-Hemami H."/>
            <person name="Kaewkong W."/>
            <person name="Bertrand D."/>
            <person name="Gao S."/>
            <person name="Seet Q."/>
            <person name="Wongkham S."/>
            <person name="Teh B.T."/>
            <person name="Wongkham C."/>
            <person name="Intapan P.M."/>
            <person name="Maleewong W."/>
            <person name="Yang X."/>
            <person name="Hu M."/>
            <person name="Wang Z."/>
            <person name="Hofmann A."/>
            <person name="Sternberg P.W."/>
            <person name="Tan P."/>
            <person name="Wang J."/>
            <person name="Gasser R.B."/>
        </authorList>
    </citation>
    <scope>NUCLEOTIDE SEQUENCE [LARGE SCALE GENOMIC DNA]</scope>
</reference>
<evidence type="ECO:0000256" key="1">
    <source>
        <dbReference type="SAM" id="MobiDB-lite"/>
    </source>
</evidence>
<dbReference type="KEGG" id="ovi:T265_07803"/>
<protein>
    <submittedName>
        <fullName evidence="2">Uncharacterized protein</fullName>
    </submittedName>
</protein>
<evidence type="ECO:0000313" key="3">
    <source>
        <dbReference type="Proteomes" id="UP000054324"/>
    </source>
</evidence>
<feature type="compositionally biased region" description="Polar residues" evidence="1">
    <location>
        <begin position="1"/>
        <end position="11"/>
    </location>
</feature>
<evidence type="ECO:0000313" key="2">
    <source>
        <dbReference type="EMBL" id="KER24532.1"/>
    </source>
</evidence>
<dbReference type="AlphaFoldDB" id="A0A074ZFV8"/>
<organism evidence="2 3">
    <name type="scientific">Opisthorchis viverrini</name>
    <name type="common">Southeast Asian liver fluke</name>
    <dbReference type="NCBI Taxonomy" id="6198"/>
    <lineage>
        <taxon>Eukaryota</taxon>
        <taxon>Metazoa</taxon>
        <taxon>Spiralia</taxon>
        <taxon>Lophotrochozoa</taxon>
        <taxon>Platyhelminthes</taxon>
        <taxon>Trematoda</taxon>
        <taxon>Digenea</taxon>
        <taxon>Opisthorchiida</taxon>
        <taxon>Opisthorchiata</taxon>
        <taxon>Opisthorchiidae</taxon>
        <taxon>Opisthorchis</taxon>
    </lineage>
</organism>
<dbReference type="Proteomes" id="UP000054324">
    <property type="component" value="Unassembled WGS sequence"/>
</dbReference>
<name>A0A074ZFV8_OPIVI</name>
<sequence>MSNQASNQNGQDDGGDNEEYLNIGRCPEPRSYLRKYCTITILESDLNDDLSVNELSLTVLSCMDVLPEFGKDERTLPPTAQLPRPQFTSSMIPPIIPAFLLPLLAPPETIVLPATTDIPDQLEGADIDHKSA</sequence>
<accession>A0A074ZFV8</accession>
<proteinExistence type="predicted"/>
<dbReference type="GeneID" id="20321982"/>
<keyword evidence="3" id="KW-1185">Reference proteome</keyword>